<protein>
    <submittedName>
        <fullName evidence="11">Transporter, NhaC family</fullName>
    </submittedName>
</protein>
<dbReference type="GO" id="GO:0005886">
    <property type="term" value="C:plasma membrane"/>
    <property type="evidence" value="ECO:0007669"/>
    <property type="project" value="UniProtKB-SubCell"/>
</dbReference>
<keyword evidence="3" id="KW-0050">Antiport</keyword>
<feature type="transmembrane region" description="Helical" evidence="9">
    <location>
        <begin position="199"/>
        <end position="222"/>
    </location>
</feature>
<evidence type="ECO:0000256" key="8">
    <source>
        <dbReference type="ARBA" id="ARBA00038435"/>
    </source>
</evidence>
<keyword evidence="7 9" id="KW-0472">Membrane</keyword>
<keyword evidence="2" id="KW-0813">Transport</keyword>
<reference evidence="11 12" key="1">
    <citation type="submission" date="2016-10" db="EMBL/GenBank/DDBJ databases">
        <authorList>
            <person name="de Groot N.N."/>
        </authorList>
    </citation>
    <scope>NUCLEOTIDE SEQUENCE [LARGE SCALE GENOMIC DNA]</scope>
    <source>
        <strain evidence="11 12">CGMCC 1.10449</strain>
    </source>
</reference>
<keyword evidence="12" id="KW-1185">Reference proteome</keyword>
<comment type="similarity">
    <text evidence="8">Belongs to the NhaC Na(+)/H(+) (TC 2.A.35) antiporter family.</text>
</comment>
<dbReference type="InterPro" id="IPR004770">
    <property type="entry name" value="Na/H_antiport_NhaC"/>
</dbReference>
<dbReference type="NCBIfam" id="TIGR00931">
    <property type="entry name" value="antiport_nhaC"/>
    <property type="match status" value="1"/>
</dbReference>
<feature type="transmembrane region" description="Helical" evidence="9">
    <location>
        <begin position="139"/>
        <end position="165"/>
    </location>
</feature>
<comment type="subcellular location">
    <subcellularLocation>
        <location evidence="1">Cell membrane</location>
        <topology evidence="1">Multi-pass membrane protein</topology>
    </subcellularLocation>
</comment>
<evidence type="ECO:0000256" key="4">
    <source>
        <dbReference type="ARBA" id="ARBA00022475"/>
    </source>
</evidence>
<feature type="transmembrane region" description="Helical" evidence="9">
    <location>
        <begin position="38"/>
        <end position="54"/>
    </location>
</feature>
<evidence type="ECO:0000256" key="1">
    <source>
        <dbReference type="ARBA" id="ARBA00004651"/>
    </source>
</evidence>
<feature type="transmembrane region" description="Helical" evidence="9">
    <location>
        <begin position="243"/>
        <end position="276"/>
    </location>
</feature>
<keyword evidence="5 9" id="KW-0812">Transmembrane</keyword>
<feature type="transmembrane region" description="Helical" evidence="9">
    <location>
        <begin position="314"/>
        <end position="335"/>
    </location>
</feature>
<dbReference type="Pfam" id="PF03553">
    <property type="entry name" value="Na_H_antiporter"/>
    <property type="match status" value="1"/>
</dbReference>
<dbReference type="PANTHER" id="PTHR33451:SF6">
    <property type="entry name" value="NA(+)_H(+) ANTIPORTER NHAC"/>
    <property type="match status" value="1"/>
</dbReference>
<evidence type="ECO:0000256" key="9">
    <source>
        <dbReference type="SAM" id="Phobius"/>
    </source>
</evidence>
<sequence length="476" mass="50470">MYRIKAVLRPSLSEAISLTIAVLLIISMGIIVFEAAPHIPLVIALLLLMVYGLSKRISYRTLEDGITEGAKSGMGAVFLFFFIGILIASWMLGGTIPTLIYAGFELVTPNFFFAIVFIVTGIVGIFVGSSLTTVATVGVAFIGIASAVDVSLAIVAGAIVSGAFFGDKMSPLSDTTNMASSTLKVDLFEHIRNMSWTTIPVFLITLIIFALISPEITAANFSQMETFQQGLFDTGLVKWYNGLIPLLVLLILSIMKVPALLTLAAGSISAIALSYVNGFTPLSDLLGLLFGGYVSETGIEAIDSLLTRGGLNSMMFTIGLVLLALSMGGLLFKLGIVPRLLESIEHLLRKVGSVIAASAFTAIGINVLIGEQYLSILLTGESYSSQYNKVGLANKNLSRVAEDAGTVVNPLVPWSVCGVFISGVLGVSTLAYLPFAFFCLLSPILTIIFGFTGKTLTFIEKDPGNETVPSVTGINN</sequence>
<proteinExistence type="inferred from homology"/>
<evidence type="ECO:0000259" key="10">
    <source>
        <dbReference type="Pfam" id="PF03553"/>
    </source>
</evidence>
<name>A0A1H0Z4A1_9BACI</name>
<dbReference type="STRING" id="553311.SAMN05216231_1021"/>
<evidence type="ECO:0000256" key="7">
    <source>
        <dbReference type="ARBA" id="ARBA00023136"/>
    </source>
</evidence>
<feature type="transmembrane region" description="Helical" evidence="9">
    <location>
        <begin position="75"/>
        <end position="104"/>
    </location>
</feature>
<evidence type="ECO:0000313" key="12">
    <source>
        <dbReference type="Proteomes" id="UP000199444"/>
    </source>
</evidence>
<dbReference type="EMBL" id="FNKD01000001">
    <property type="protein sequence ID" value="SDQ22322.1"/>
    <property type="molecule type" value="Genomic_DNA"/>
</dbReference>
<dbReference type="InterPro" id="IPR018461">
    <property type="entry name" value="Na/H_Antiport_NhaC-like_C"/>
</dbReference>
<evidence type="ECO:0000256" key="2">
    <source>
        <dbReference type="ARBA" id="ARBA00022448"/>
    </source>
</evidence>
<dbReference type="GO" id="GO:0015297">
    <property type="term" value="F:antiporter activity"/>
    <property type="evidence" value="ECO:0007669"/>
    <property type="project" value="UniProtKB-KW"/>
</dbReference>
<evidence type="ECO:0000313" key="11">
    <source>
        <dbReference type="EMBL" id="SDQ22322.1"/>
    </source>
</evidence>
<dbReference type="PANTHER" id="PTHR33451">
    <property type="entry name" value="MALATE-2H(+)/NA(+)-LACTATE ANTIPORTER"/>
    <property type="match status" value="1"/>
</dbReference>
<gene>
    <name evidence="11" type="ORF">SAMN05216231_1021</name>
</gene>
<keyword evidence="4" id="KW-1003">Cell membrane</keyword>
<dbReference type="InterPro" id="IPR052180">
    <property type="entry name" value="NhaC_Na-H+_Antiporter"/>
</dbReference>
<dbReference type="Proteomes" id="UP000199444">
    <property type="component" value="Unassembled WGS sequence"/>
</dbReference>
<feature type="transmembrane region" description="Helical" evidence="9">
    <location>
        <begin position="12"/>
        <end position="32"/>
    </location>
</feature>
<organism evidence="11 12">
    <name type="scientific">Virgibacillus salinus</name>
    <dbReference type="NCBI Taxonomy" id="553311"/>
    <lineage>
        <taxon>Bacteria</taxon>
        <taxon>Bacillati</taxon>
        <taxon>Bacillota</taxon>
        <taxon>Bacilli</taxon>
        <taxon>Bacillales</taxon>
        <taxon>Bacillaceae</taxon>
        <taxon>Virgibacillus</taxon>
    </lineage>
</organism>
<feature type="transmembrane region" description="Helical" evidence="9">
    <location>
        <begin position="347"/>
        <end position="369"/>
    </location>
</feature>
<evidence type="ECO:0000256" key="3">
    <source>
        <dbReference type="ARBA" id="ARBA00022449"/>
    </source>
</evidence>
<dbReference type="AlphaFoldDB" id="A0A1H0Z4A1"/>
<evidence type="ECO:0000256" key="5">
    <source>
        <dbReference type="ARBA" id="ARBA00022692"/>
    </source>
</evidence>
<dbReference type="RefSeq" id="WP_092491853.1">
    <property type="nucleotide sequence ID" value="NZ_FNKD01000001.1"/>
</dbReference>
<keyword evidence="6 9" id="KW-1133">Transmembrane helix</keyword>
<accession>A0A1H0Z4A1</accession>
<feature type="transmembrane region" description="Helical" evidence="9">
    <location>
        <begin position="110"/>
        <end position="127"/>
    </location>
</feature>
<feature type="domain" description="Na+/H+ antiporter NhaC-like C-terminal" evidence="10">
    <location>
        <begin position="162"/>
        <end position="453"/>
    </location>
</feature>
<feature type="transmembrane region" description="Helical" evidence="9">
    <location>
        <begin position="430"/>
        <end position="451"/>
    </location>
</feature>
<evidence type="ECO:0000256" key="6">
    <source>
        <dbReference type="ARBA" id="ARBA00022989"/>
    </source>
</evidence>